<keyword evidence="2 5" id="KW-0690">Ribosome biogenesis</keyword>
<protein>
    <recommendedName>
        <fullName evidence="5">Putative pre-16S rRNA nuclease</fullName>
        <ecNumber evidence="5">3.1.-.-</ecNumber>
    </recommendedName>
</protein>
<reference evidence="7 8" key="1">
    <citation type="journal article" date="2012" name="Mol. Biol. Evol.">
        <title>Genome reduction and co-evolution between the primary and secondary bacterial symbionts of psyllids.</title>
        <authorList>
            <person name="Sloan D.B."/>
            <person name="Moran N.A."/>
        </authorList>
    </citation>
    <scope>NUCLEOTIDE SEQUENCE [LARGE SCALE GENOMIC DNA]</scope>
    <source>
        <strain evidence="7">Ceuc_S</strain>
    </source>
</reference>
<dbReference type="EC" id="3.1.-.-" evidence="5"/>
<dbReference type="HAMAP" id="MF_00651">
    <property type="entry name" value="Nuclease_YqgF"/>
    <property type="match status" value="1"/>
</dbReference>
<dbReference type="GO" id="GO:0000967">
    <property type="term" value="P:rRNA 5'-end processing"/>
    <property type="evidence" value="ECO:0007669"/>
    <property type="project" value="UniProtKB-UniRule"/>
</dbReference>
<keyword evidence="4 5" id="KW-0378">Hydrolase</keyword>
<evidence type="ECO:0000313" key="7">
    <source>
        <dbReference type="EMBL" id="AFP85287.1"/>
    </source>
</evidence>
<dbReference type="EMBL" id="CP003546">
    <property type="protein sequence ID" value="AFP85287.1"/>
    <property type="molecule type" value="Genomic_DNA"/>
</dbReference>
<sequence length="141" mass="15905">MTTAGIIMSFDFGTQRIGLAIGQYVTCSARPLEVLNARDGMPHWPKIETLLNEWRPDRVVVGLPLSIDGSEQPITSRARTFANRLQSRFKVHVVLHDERLSTVEARSVLFARGGYRALEKSKVDAWAAVIILESWLEQFPQ</sequence>
<dbReference type="SUPFAM" id="SSF53098">
    <property type="entry name" value="Ribonuclease H-like"/>
    <property type="match status" value="1"/>
</dbReference>
<dbReference type="KEGG" id="sect:A359_09220"/>
<evidence type="ECO:0000256" key="1">
    <source>
        <dbReference type="ARBA" id="ARBA00022490"/>
    </source>
</evidence>
<dbReference type="NCBIfam" id="TIGR00250">
    <property type="entry name" value="RNAse_H_YqgF"/>
    <property type="match status" value="1"/>
</dbReference>
<comment type="subcellular location">
    <subcellularLocation>
        <location evidence="5">Cytoplasm</location>
    </subcellularLocation>
</comment>
<dbReference type="FunFam" id="3.30.420.140:FF:000002">
    <property type="entry name" value="Putative pre-16S rRNA nuclease"/>
    <property type="match status" value="1"/>
</dbReference>
<dbReference type="GO" id="GO:0016788">
    <property type="term" value="F:hydrolase activity, acting on ester bonds"/>
    <property type="evidence" value="ECO:0007669"/>
    <property type="project" value="UniProtKB-UniRule"/>
</dbReference>
<name>J3TG15_9ENTR</name>
<dbReference type="HOGENOM" id="CLU_098240_3_0_6"/>
<evidence type="ECO:0000256" key="2">
    <source>
        <dbReference type="ARBA" id="ARBA00022517"/>
    </source>
</evidence>
<organism evidence="7 8">
    <name type="scientific">secondary endosymbiont of Ctenarytaina eucalypti</name>
    <dbReference type="NCBI Taxonomy" id="1199245"/>
    <lineage>
        <taxon>Bacteria</taxon>
        <taxon>Pseudomonadati</taxon>
        <taxon>Pseudomonadota</taxon>
        <taxon>Gammaproteobacteria</taxon>
        <taxon>Enterobacterales</taxon>
        <taxon>Enterobacteriaceae</taxon>
        <taxon>aphid secondary symbionts</taxon>
    </lineage>
</organism>
<evidence type="ECO:0000313" key="8">
    <source>
        <dbReference type="Proteomes" id="UP000003936"/>
    </source>
</evidence>
<dbReference type="RefSeq" id="WP_014888584.1">
    <property type="nucleotide sequence ID" value="NC_018419.1"/>
</dbReference>
<dbReference type="InterPro" id="IPR012337">
    <property type="entry name" value="RNaseH-like_sf"/>
</dbReference>
<evidence type="ECO:0000256" key="3">
    <source>
        <dbReference type="ARBA" id="ARBA00022722"/>
    </source>
</evidence>
<evidence type="ECO:0000256" key="5">
    <source>
        <dbReference type="HAMAP-Rule" id="MF_00651"/>
    </source>
</evidence>
<comment type="function">
    <text evidence="5">Could be a nuclease involved in processing of the 5'-end of pre-16S rRNA.</text>
</comment>
<dbReference type="AlphaFoldDB" id="J3TG15"/>
<dbReference type="Proteomes" id="UP000003936">
    <property type="component" value="Chromosome"/>
</dbReference>
<dbReference type="Gene3D" id="3.30.420.140">
    <property type="entry name" value="YqgF/RNase H-like domain"/>
    <property type="match status" value="1"/>
</dbReference>
<dbReference type="STRING" id="1199245.A359_09220"/>
<feature type="domain" description="YqgF/RNase H-like" evidence="6">
    <location>
        <begin position="5"/>
        <end position="105"/>
    </location>
</feature>
<dbReference type="OrthoDB" id="9796140at2"/>
<comment type="similarity">
    <text evidence="5">Belongs to the YqgF HJR family.</text>
</comment>
<proteinExistence type="inferred from homology"/>
<evidence type="ECO:0000259" key="6">
    <source>
        <dbReference type="SMART" id="SM00732"/>
    </source>
</evidence>
<dbReference type="InterPro" id="IPR037027">
    <property type="entry name" value="YqgF/RNaseH-like_dom_sf"/>
</dbReference>
<dbReference type="PATRIC" id="fig|1199245.3.peg.1059"/>
<dbReference type="InterPro" id="IPR005227">
    <property type="entry name" value="YqgF"/>
</dbReference>
<keyword evidence="3 5" id="KW-0540">Nuclease</keyword>
<accession>J3TG15</accession>
<dbReference type="PANTHER" id="PTHR33317">
    <property type="entry name" value="POLYNUCLEOTIDYL TRANSFERASE, RIBONUCLEASE H-LIKE SUPERFAMILY PROTEIN"/>
    <property type="match status" value="1"/>
</dbReference>
<evidence type="ECO:0000256" key="4">
    <source>
        <dbReference type="ARBA" id="ARBA00022801"/>
    </source>
</evidence>
<dbReference type="InterPro" id="IPR006641">
    <property type="entry name" value="YqgF/RNaseH-like_dom"/>
</dbReference>
<dbReference type="SMART" id="SM00732">
    <property type="entry name" value="YqgFc"/>
    <property type="match status" value="1"/>
</dbReference>
<dbReference type="Pfam" id="PF03652">
    <property type="entry name" value="RuvX"/>
    <property type="match status" value="1"/>
</dbReference>
<keyword evidence="8" id="KW-1185">Reference proteome</keyword>
<dbReference type="PANTHER" id="PTHR33317:SF4">
    <property type="entry name" value="POLYNUCLEOTIDYL TRANSFERASE, RIBONUCLEASE H-LIKE SUPERFAMILY PROTEIN"/>
    <property type="match status" value="1"/>
</dbReference>
<dbReference type="GO" id="GO:0004519">
    <property type="term" value="F:endonuclease activity"/>
    <property type="evidence" value="ECO:0007669"/>
    <property type="project" value="UniProtKB-KW"/>
</dbReference>
<dbReference type="GO" id="GO:0005829">
    <property type="term" value="C:cytosol"/>
    <property type="evidence" value="ECO:0007669"/>
    <property type="project" value="TreeGrafter"/>
</dbReference>
<gene>
    <name evidence="5" type="primary">yqgF</name>
    <name evidence="7" type="ORF">A359_09220</name>
</gene>
<keyword evidence="1 5" id="KW-0963">Cytoplasm</keyword>
<keyword evidence="7" id="KW-0255">Endonuclease</keyword>
<dbReference type="CDD" id="cd16964">
    <property type="entry name" value="YqgF"/>
    <property type="match status" value="1"/>
</dbReference>